<keyword evidence="2" id="KW-1133">Transmembrane helix</keyword>
<proteinExistence type="predicted"/>
<evidence type="ECO:0008006" key="5">
    <source>
        <dbReference type="Google" id="ProtNLM"/>
    </source>
</evidence>
<evidence type="ECO:0000313" key="4">
    <source>
        <dbReference type="Proteomes" id="UP001370758"/>
    </source>
</evidence>
<dbReference type="AlphaFoldDB" id="A0AAV9WK25"/>
<feature type="region of interest" description="Disordered" evidence="1">
    <location>
        <begin position="1"/>
        <end position="30"/>
    </location>
</feature>
<evidence type="ECO:0000313" key="3">
    <source>
        <dbReference type="EMBL" id="KAK6509347.1"/>
    </source>
</evidence>
<feature type="transmembrane region" description="Helical" evidence="2">
    <location>
        <begin position="107"/>
        <end position="125"/>
    </location>
</feature>
<dbReference type="Proteomes" id="UP001370758">
    <property type="component" value="Unassembled WGS sequence"/>
</dbReference>
<keyword evidence="2" id="KW-0472">Membrane</keyword>
<evidence type="ECO:0000256" key="2">
    <source>
        <dbReference type="SAM" id="Phobius"/>
    </source>
</evidence>
<gene>
    <name evidence="3" type="ORF">TWF481_004099</name>
</gene>
<reference evidence="3 4" key="1">
    <citation type="submission" date="2023-08" db="EMBL/GenBank/DDBJ databases">
        <authorList>
            <person name="Palmer J.M."/>
        </authorList>
    </citation>
    <scope>NUCLEOTIDE SEQUENCE [LARGE SCALE GENOMIC DNA]</scope>
    <source>
        <strain evidence="3 4">TWF481</strain>
    </source>
</reference>
<feature type="transmembrane region" description="Helical" evidence="2">
    <location>
        <begin position="39"/>
        <end position="58"/>
    </location>
</feature>
<sequence length="127" mass="13837">MTAVAIPPNDTGSQPPLPPARAADPPAKETEAPKCKCHYTFALDNMTLTILFITHLVFSRKVVRLCADEFELSVFLALSTSYIAGFIFAIIFPTIGAYVGRDGRPCVDQTSFFLGAVMCLIISYSRS</sequence>
<dbReference type="EMBL" id="JAVHJL010000002">
    <property type="protein sequence ID" value="KAK6509347.1"/>
    <property type="molecule type" value="Genomic_DNA"/>
</dbReference>
<evidence type="ECO:0000256" key="1">
    <source>
        <dbReference type="SAM" id="MobiDB-lite"/>
    </source>
</evidence>
<name>A0AAV9WK25_9PEZI</name>
<keyword evidence="4" id="KW-1185">Reference proteome</keyword>
<feature type="transmembrane region" description="Helical" evidence="2">
    <location>
        <begin position="70"/>
        <end position="95"/>
    </location>
</feature>
<protein>
    <recommendedName>
        <fullName evidence="5">Major facilitator superfamily (MFS) profile domain-containing protein</fullName>
    </recommendedName>
</protein>
<comment type="caution">
    <text evidence="3">The sequence shown here is derived from an EMBL/GenBank/DDBJ whole genome shotgun (WGS) entry which is preliminary data.</text>
</comment>
<organism evidence="3 4">
    <name type="scientific">Arthrobotrys musiformis</name>
    <dbReference type="NCBI Taxonomy" id="47236"/>
    <lineage>
        <taxon>Eukaryota</taxon>
        <taxon>Fungi</taxon>
        <taxon>Dikarya</taxon>
        <taxon>Ascomycota</taxon>
        <taxon>Pezizomycotina</taxon>
        <taxon>Orbiliomycetes</taxon>
        <taxon>Orbiliales</taxon>
        <taxon>Orbiliaceae</taxon>
        <taxon>Arthrobotrys</taxon>
    </lineage>
</organism>
<accession>A0AAV9WK25</accession>
<keyword evidence="2" id="KW-0812">Transmembrane</keyword>